<evidence type="ECO:0008006" key="2">
    <source>
        <dbReference type="Google" id="ProtNLM"/>
    </source>
</evidence>
<organism evidence="1">
    <name type="scientific">marine metagenome</name>
    <dbReference type="NCBI Taxonomy" id="408172"/>
    <lineage>
        <taxon>unclassified sequences</taxon>
        <taxon>metagenomes</taxon>
        <taxon>ecological metagenomes</taxon>
    </lineage>
</organism>
<dbReference type="Gene3D" id="2.130.10.10">
    <property type="entry name" value="YVTN repeat-like/Quinoprotein amine dehydrogenase"/>
    <property type="match status" value="1"/>
</dbReference>
<proteinExistence type="predicted"/>
<dbReference type="EMBL" id="UINC01162451">
    <property type="protein sequence ID" value="SVD62211.1"/>
    <property type="molecule type" value="Genomic_DNA"/>
</dbReference>
<name>A0A382WW09_9ZZZZ</name>
<dbReference type="InterPro" id="IPR015943">
    <property type="entry name" value="WD40/YVTN_repeat-like_dom_sf"/>
</dbReference>
<evidence type="ECO:0000313" key="1">
    <source>
        <dbReference type="EMBL" id="SVD62211.1"/>
    </source>
</evidence>
<accession>A0A382WW09</accession>
<dbReference type="AlphaFoldDB" id="A0A382WW09"/>
<gene>
    <name evidence="1" type="ORF">METZ01_LOCUS415065</name>
</gene>
<sequence>SLWTIIEDNIYEYQENQIGDVVQSLLIYGDKLFVIVNGSSNIQIYNIDESGLSFYKQIETNDSGPREMAIYDSPIRGGCRNLYFTNWYSADVKKINLSTWEIEEEIPTPGLPEDILLHNGLLYVSITMNPDWTDASQVITIDPSTNTIVESFEVGFGPGSLLMHEDEVYVSRTYYDNNWDAYYGTSKINSNGTVTSTNYGSGTACGGGIYTFQNEVYRLYNGGIAQLNDELEIMPETRLGDYNAGEVYSAEVIGEYIFFGLSDYSAPDEVTIVDA</sequence>
<dbReference type="InterPro" id="IPR011044">
    <property type="entry name" value="Quino_amine_DH_bsu"/>
</dbReference>
<feature type="non-terminal residue" evidence="1">
    <location>
        <position position="1"/>
    </location>
</feature>
<feature type="non-terminal residue" evidence="1">
    <location>
        <position position="275"/>
    </location>
</feature>
<dbReference type="SUPFAM" id="SSF50969">
    <property type="entry name" value="YVTN repeat-like/Quinoprotein amine dehydrogenase"/>
    <property type="match status" value="1"/>
</dbReference>
<protein>
    <recommendedName>
        <fullName evidence="2">Cell surface protein</fullName>
    </recommendedName>
</protein>
<reference evidence="1" key="1">
    <citation type="submission" date="2018-05" db="EMBL/GenBank/DDBJ databases">
        <authorList>
            <person name="Lanie J.A."/>
            <person name="Ng W.-L."/>
            <person name="Kazmierczak K.M."/>
            <person name="Andrzejewski T.M."/>
            <person name="Davidsen T.M."/>
            <person name="Wayne K.J."/>
            <person name="Tettelin H."/>
            <person name="Glass J.I."/>
            <person name="Rusch D."/>
            <person name="Podicherti R."/>
            <person name="Tsui H.-C.T."/>
            <person name="Winkler M.E."/>
        </authorList>
    </citation>
    <scope>NUCLEOTIDE SEQUENCE</scope>
</reference>